<dbReference type="GO" id="GO:0003677">
    <property type="term" value="F:DNA binding"/>
    <property type="evidence" value="ECO:0007669"/>
    <property type="project" value="InterPro"/>
</dbReference>
<sequence length="69" mass="7086">MARAALQIGVRDLAELAGVSFTTINRFETGKSGLQLSTAEAIRKALEAQGIQFLEAGQVATGPGVAVKG</sequence>
<comment type="caution">
    <text evidence="2">The sequence shown here is derived from an EMBL/GenBank/DDBJ whole genome shotgun (WGS) entry which is preliminary data.</text>
</comment>
<dbReference type="CDD" id="cd00093">
    <property type="entry name" value="HTH_XRE"/>
    <property type="match status" value="1"/>
</dbReference>
<dbReference type="InterPro" id="IPR001387">
    <property type="entry name" value="Cro/C1-type_HTH"/>
</dbReference>
<dbReference type="EMBL" id="JAAIVJ010000004">
    <property type="protein sequence ID" value="NEY90365.1"/>
    <property type="molecule type" value="Genomic_DNA"/>
</dbReference>
<dbReference type="PROSITE" id="PS50943">
    <property type="entry name" value="HTH_CROC1"/>
    <property type="match status" value="1"/>
</dbReference>
<dbReference type="Proteomes" id="UP000477782">
    <property type="component" value="Unassembled WGS sequence"/>
</dbReference>
<dbReference type="InterPro" id="IPR010982">
    <property type="entry name" value="Lambda_DNA-bd_dom_sf"/>
</dbReference>
<dbReference type="Gene3D" id="1.10.260.40">
    <property type="entry name" value="lambda repressor-like DNA-binding domains"/>
    <property type="match status" value="1"/>
</dbReference>
<evidence type="ECO:0000313" key="3">
    <source>
        <dbReference type="Proteomes" id="UP000477782"/>
    </source>
</evidence>
<feature type="domain" description="HTH cro/C1-type" evidence="1">
    <location>
        <begin position="2"/>
        <end position="54"/>
    </location>
</feature>
<evidence type="ECO:0000259" key="1">
    <source>
        <dbReference type="PROSITE" id="PS50943"/>
    </source>
</evidence>
<organism evidence="2 3">
    <name type="scientific">Tabrizicola oligotrophica</name>
    <dbReference type="NCBI Taxonomy" id="2710650"/>
    <lineage>
        <taxon>Bacteria</taxon>
        <taxon>Pseudomonadati</taxon>
        <taxon>Pseudomonadota</taxon>
        <taxon>Alphaproteobacteria</taxon>
        <taxon>Rhodobacterales</taxon>
        <taxon>Paracoccaceae</taxon>
        <taxon>Tabrizicola</taxon>
    </lineage>
</organism>
<gene>
    <name evidence="2" type="ORF">G4Z14_08645</name>
</gene>
<keyword evidence="3" id="KW-1185">Reference proteome</keyword>
<reference evidence="2 3" key="1">
    <citation type="submission" date="2020-02" db="EMBL/GenBank/DDBJ databases">
        <authorList>
            <person name="Chen W.-M."/>
        </authorList>
    </citation>
    <scope>NUCLEOTIDE SEQUENCE [LARGE SCALE GENOMIC DNA]</scope>
    <source>
        <strain evidence="2 3">KMS-5</strain>
    </source>
</reference>
<proteinExistence type="predicted"/>
<accession>A0A6M0QSE0</accession>
<dbReference type="AlphaFoldDB" id="A0A6M0QSE0"/>
<evidence type="ECO:0000313" key="2">
    <source>
        <dbReference type="EMBL" id="NEY90365.1"/>
    </source>
</evidence>
<dbReference type="SUPFAM" id="SSF47413">
    <property type="entry name" value="lambda repressor-like DNA-binding domains"/>
    <property type="match status" value="1"/>
</dbReference>
<dbReference type="Pfam" id="PF01381">
    <property type="entry name" value="HTH_3"/>
    <property type="match status" value="1"/>
</dbReference>
<protein>
    <submittedName>
        <fullName evidence="2">Helix-turn-helix transcriptional regulator</fullName>
    </submittedName>
</protein>
<name>A0A6M0QSE0_9RHOB</name>